<accession>Q6AN48</accession>
<reference evidence="6" key="1">
    <citation type="journal article" date="2004" name="Environ. Microbiol.">
        <title>The genome of Desulfotalea psychrophila, a sulfate-reducing bacterium from permanently cold Arctic sediments.</title>
        <authorList>
            <person name="Rabus R."/>
            <person name="Ruepp A."/>
            <person name="Frickey T."/>
            <person name="Rattei T."/>
            <person name="Fartmann B."/>
            <person name="Stark M."/>
            <person name="Bauer M."/>
            <person name="Zibat A."/>
            <person name="Lombardot T."/>
            <person name="Becker I."/>
            <person name="Amann J."/>
            <person name="Gellner K."/>
            <person name="Teeling H."/>
            <person name="Leuschner W.D."/>
            <person name="Gloeckner F.-O."/>
            <person name="Lupas A.N."/>
            <person name="Amann R."/>
            <person name="Klenk H.-P."/>
        </authorList>
    </citation>
    <scope>NUCLEOTIDE SEQUENCE [LARGE SCALE GENOMIC DNA]</scope>
    <source>
        <strain evidence="6">DSM 12343 / LSv54</strain>
    </source>
</reference>
<dbReference type="SUPFAM" id="SSF46785">
    <property type="entry name" value="Winged helix' DNA-binding domain"/>
    <property type="match status" value="1"/>
</dbReference>
<dbReference type="InterPro" id="IPR000835">
    <property type="entry name" value="HTH_MarR-typ"/>
</dbReference>
<feature type="domain" description="HTH marR-type" evidence="4">
    <location>
        <begin position="1"/>
        <end position="135"/>
    </location>
</feature>
<sequence>MSVEQLSHQLVEFYDKISSWEHSVVKESGLSPTQMHTIEIIGHNQEMRMKELAEKLGITTGTLTVGIDKLEKQGLVQRKPHEKDRRSWLIVLTERGEAMFKEHHRFHQAFTQDICAELTSEEVASLARLLGAVLNKM</sequence>
<dbReference type="PROSITE" id="PS50995">
    <property type="entry name" value="HTH_MARR_2"/>
    <property type="match status" value="1"/>
</dbReference>
<evidence type="ECO:0000256" key="1">
    <source>
        <dbReference type="ARBA" id="ARBA00023015"/>
    </source>
</evidence>
<name>Q6AN48_DESPS</name>
<dbReference type="GO" id="GO:0003677">
    <property type="term" value="F:DNA binding"/>
    <property type="evidence" value="ECO:0007669"/>
    <property type="project" value="UniProtKB-KW"/>
</dbReference>
<dbReference type="PANTHER" id="PTHR42756">
    <property type="entry name" value="TRANSCRIPTIONAL REGULATOR, MARR"/>
    <property type="match status" value="1"/>
</dbReference>
<dbReference type="eggNOG" id="COG1846">
    <property type="taxonomic scope" value="Bacteria"/>
</dbReference>
<dbReference type="PANTHER" id="PTHR42756:SF1">
    <property type="entry name" value="TRANSCRIPTIONAL REPRESSOR OF EMRAB OPERON"/>
    <property type="match status" value="1"/>
</dbReference>
<dbReference type="OrthoDB" id="5521015at2"/>
<keyword evidence="3" id="KW-0804">Transcription</keyword>
<keyword evidence="6" id="KW-1185">Reference proteome</keyword>
<dbReference type="InterPro" id="IPR036388">
    <property type="entry name" value="WH-like_DNA-bd_sf"/>
</dbReference>
<keyword evidence="2" id="KW-0238">DNA-binding</keyword>
<dbReference type="RefSeq" id="WP_011188738.1">
    <property type="nucleotide sequence ID" value="NC_006138.1"/>
</dbReference>
<gene>
    <name evidence="5" type="ordered locus">DP1497</name>
</gene>
<evidence type="ECO:0000256" key="2">
    <source>
        <dbReference type="ARBA" id="ARBA00023125"/>
    </source>
</evidence>
<evidence type="ECO:0000313" key="6">
    <source>
        <dbReference type="Proteomes" id="UP000000602"/>
    </source>
</evidence>
<dbReference type="PRINTS" id="PR00598">
    <property type="entry name" value="HTHMARR"/>
</dbReference>
<evidence type="ECO:0000259" key="4">
    <source>
        <dbReference type="PROSITE" id="PS50995"/>
    </source>
</evidence>
<proteinExistence type="predicted"/>
<protein>
    <submittedName>
        <fullName evidence="5">Related to transcriptional regulators</fullName>
    </submittedName>
</protein>
<evidence type="ECO:0000256" key="3">
    <source>
        <dbReference type="ARBA" id="ARBA00023163"/>
    </source>
</evidence>
<dbReference type="Pfam" id="PF01047">
    <property type="entry name" value="MarR"/>
    <property type="match status" value="1"/>
</dbReference>
<dbReference type="AlphaFoldDB" id="Q6AN48"/>
<dbReference type="Gene3D" id="1.10.10.10">
    <property type="entry name" value="Winged helix-like DNA-binding domain superfamily/Winged helix DNA-binding domain"/>
    <property type="match status" value="1"/>
</dbReference>
<dbReference type="Proteomes" id="UP000000602">
    <property type="component" value="Chromosome"/>
</dbReference>
<dbReference type="STRING" id="177439.DP1497"/>
<organism evidence="5 6">
    <name type="scientific">Desulfotalea psychrophila (strain LSv54 / DSM 12343)</name>
    <dbReference type="NCBI Taxonomy" id="177439"/>
    <lineage>
        <taxon>Bacteria</taxon>
        <taxon>Pseudomonadati</taxon>
        <taxon>Thermodesulfobacteriota</taxon>
        <taxon>Desulfobulbia</taxon>
        <taxon>Desulfobulbales</taxon>
        <taxon>Desulfocapsaceae</taxon>
        <taxon>Desulfotalea</taxon>
    </lineage>
</organism>
<evidence type="ECO:0000313" key="5">
    <source>
        <dbReference type="EMBL" id="CAG36226.1"/>
    </source>
</evidence>
<dbReference type="GO" id="GO:0003700">
    <property type="term" value="F:DNA-binding transcription factor activity"/>
    <property type="evidence" value="ECO:0007669"/>
    <property type="project" value="InterPro"/>
</dbReference>
<dbReference type="SMART" id="SM00347">
    <property type="entry name" value="HTH_MARR"/>
    <property type="match status" value="1"/>
</dbReference>
<keyword evidence="1" id="KW-0805">Transcription regulation</keyword>
<dbReference type="HOGENOM" id="CLU_083287_11_1_7"/>
<dbReference type="KEGG" id="dps:DP1497"/>
<dbReference type="InterPro" id="IPR036390">
    <property type="entry name" value="WH_DNA-bd_sf"/>
</dbReference>
<dbReference type="EMBL" id="CR522870">
    <property type="protein sequence ID" value="CAG36226.1"/>
    <property type="molecule type" value="Genomic_DNA"/>
</dbReference>